<evidence type="ECO:0000256" key="4">
    <source>
        <dbReference type="ARBA" id="ARBA00022813"/>
    </source>
</evidence>
<evidence type="ECO:0000256" key="6">
    <source>
        <dbReference type="ARBA" id="ARBA00023115"/>
    </source>
</evidence>
<evidence type="ECO:0000256" key="2">
    <source>
        <dbReference type="ARBA" id="ARBA00022691"/>
    </source>
</evidence>
<dbReference type="GO" id="GO:0004014">
    <property type="term" value="F:adenosylmethionine decarboxylase activity"/>
    <property type="evidence" value="ECO:0007669"/>
    <property type="project" value="InterPro"/>
</dbReference>
<keyword evidence="10" id="KW-0670">Pyruvate</keyword>
<dbReference type="GO" id="GO:0005829">
    <property type="term" value="C:cytosol"/>
    <property type="evidence" value="ECO:0007669"/>
    <property type="project" value="TreeGrafter"/>
</dbReference>
<dbReference type="EMBL" id="PEYM01000025">
    <property type="protein sequence ID" value="PIS31312.1"/>
    <property type="molecule type" value="Genomic_DNA"/>
</dbReference>
<dbReference type="InterPro" id="IPR003826">
    <property type="entry name" value="AdoMetDC_fam_prok"/>
</dbReference>
<dbReference type="Proteomes" id="UP000231343">
    <property type="component" value="Unassembled WGS sequence"/>
</dbReference>
<dbReference type="PANTHER" id="PTHR33866">
    <property type="entry name" value="S-ADENOSYLMETHIONINE DECARBOXYLASE PROENZYME"/>
    <property type="match status" value="1"/>
</dbReference>
<dbReference type="GO" id="GO:0008295">
    <property type="term" value="P:spermidine biosynthetic process"/>
    <property type="evidence" value="ECO:0007669"/>
    <property type="project" value="UniProtKB-KW"/>
</dbReference>
<evidence type="ECO:0000256" key="3">
    <source>
        <dbReference type="ARBA" id="ARBA00022793"/>
    </source>
</evidence>
<gene>
    <name evidence="11" type="ORF">COT42_01345</name>
</gene>
<reference evidence="11 12" key="1">
    <citation type="submission" date="2017-09" db="EMBL/GenBank/DDBJ databases">
        <title>Depth-based differentiation of microbial function through sediment-hosted aquifers and enrichment of novel symbionts in the deep terrestrial subsurface.</title>
        <authorList>
            <person name="Probst A.J."/>
            <person name="Ladd B."/>
            <person name="Jarett J.K."/>
            <person name="Geller-Mcgrath D.E."/>
            <person name="Sieber C.M."/>
            <person name="Emerson J.B."/>
            <person name="Anantharaman K."/>
            <person name="Thomas B.C."/>
            <person name="Malmstrom R."/>
            <person name="Stieglmeier M."/>
            <person name="Klingl A."/>
            <person name="Woyke T."/>
            <person name="Ryan C.M."/>
            <person name="Banfield J.F."/>
        </authorList>
    </citation>
    <scope>NUCLEOTIDE SEQUENCE [LARGE SCALE GENOMIC DNA]</scope>
    <source>
        <strain evidence="11">CG08_land_8_20_14_0_20_45_16</strain>
    </source>
</reference>
<evidence type="ECO:0000256" key="1">
    <source>
        <dbReference type="ARBA" id="ARBA00001928"/>
    </source>
</evidence>
<evidence type="ECO:0000256" key="10">
    <source>
        <dbReference type="ARBA" id="ARBA00023317"/>
    </source>
</evidence>
<dbReference type="AlphaFoldDB" id="A0A2H0Y1W3"/>
<proteinExistence type="predicted"/>
<sequence length="146" mass="16011">MYPGVHLMIDCYGCPQDKLADVDFIANFLDAFPEKINLNRLSRPQVFKYNGGQADEHGVSGVVLVSESHISVHTFPQKEQVFVDIFSTQSFDTALVAEELVKIFEATHHQQRVVTGAGELPEDLPHLAGTVNDECYGLAAGSLAVH</sequence>
<comment type="caution">
    <text evidence="11">The sequence shown here is derived from an EMBL/GenBank/DDBJ whole genome shotgun (WGS) entry which is preliminary data.</text>
</comment>
<keyword evidence="7" id="KW-0865">Zymogen</keyword>
<keyword evidence="9" id="KW-0704">Schiff base</keyword>
<keyword evidence="8" id="KW-0456">Lyase</keyword>
<keyword evidence="3" id="KW-0210">Decarboxylase</keyword>
<evidence type="ECO:0000256" key="5">
    <source>
        <dbReference type="ARBA" id="ARBA00023066"/>
    </source>
</evidence>
<keyword evidence="4" id="KW-0068">Autocatalytic cleavage</keyword>
<keyword evidence="6" id="KW-0620">Polyamine biosynthesis</keyword>
<accession>A0A2H0Y1W3</accession>
<dbReference type="Pfam" id="PF02675">
    <property type="entry name" value="AdoMet_dc"/>
    <property type="match status" value="1"/>
</dbReference>
<evidence type="ECO:0000256" key="9">
    <source>
        <dbReference type="ARBA" id="ARBA00023270"/>
    </source>
</evidence>
<dbReference type="Gene3D" id="3.60.90.10">
    <property type="entry name" value="S-adenosylmethionine decarboxylase"/>
    <property type="match status" value="1"/>
</dbReference>
<evidence type="ECO:0000256" key="8">
    <source>
        <dbReference type="ARBA" id="ARBA00023239"/>
    </source>
</evidence>
<organism evidence="11 12">
    <name type="scientific">Candidatus Saganbacteria bacterium CG08_land_8_20_14_0_20_45_16</name>
    <dbReference type="NCBI Taxonomy" id="2014293"/>
    <lineage>
        <taxon>Bacteria</taxon>
        <taxon>Bacillati</taxon>
        <taxon>Saganbacteria</taxon>
    </lineage>
</organism>
<dbReference type="InterPro" id="IPR016067">
    <property type="entry name" value="S-AdoMet_deCO2ase_core"/>
</dbReference>
<dbReference type="SUPFAM" id="SSF56276">
    <property type="entry name" value="S-adenosylmethionine decarboxylase"/>
    <property type="match status" value="1"/>
</dbReference>
<evidence type="ECO:0000313" key="11">
    <source>
        <dbReference type="EMBL" id="PIS31312.1"/>
    </source>
</evidence>
<keyword evidence="2" id="KW-0949">S-adenosyl-L-methionine</keyword>
<evidence type="ECO:0000313" key="12">
    <source>
        <dbReference type="Proteomes" id="UP000231343"/>
    </source>
</evidence>
<dbReference type="PANTHER" id="PTHR33866:SF2">
    <property type="entry name" value="S-ADENOSYLMETHIONINE DECARBOXYLASE PROENZYME"/>
    <property type="match status" value="1"/>
</dbReference>
<evidence type="ECO:0000256" key="7">
    <source>
        <dbReference type="ARBA" id="ARBA00023145"/>
    </source>
</evidence>
<keyword evidence="5" id="KW-0745">Spermidine biosynthesis</keyword>
<protein>
    <submittedName>
        <fullName evidence="11">S-adenosylmethionine decarboxylase proenzyme</fullName>
    </submittedName>
</protein>
<comment type="cofactor">
    <cofactor evidence="1">
        <name>pyruvate</name>
        <dbReference type="ChEBI" id="CHEBI:15361"/>
    </cofactor>
</comment>
<name>A0A2H0Y1W3_UNCSA</name>